<feature type="domain" description="MurNAc-LAA" evidence="1">
    <location>
        <begin position="79"/>
        <end position="164"/>
    </location>
</feature>
<dbReference type="PATRIC" id="fig|1396.539.peg.3418"/>
<dbReference type="InterPro" id="IPR021976">
    <property type="entry name" value="Amidase_C"/>
</dbReference>
<evidence type="ECO:0000259" key="1">
    <source>
        <dbReference type="SMART" id="SM00646"/>
    </source>
</evidence>
<protein>
    <submittedName>
        <fullName evidence="2">N-acetylmuramoyl-L-alanine amidase family 3</fullName>
    </submittedName>
</protein>
<dbReference type="Pfam" id="PF01520">
    <property type="entry name" value="Amidase_3"/>
    <property type="match status" value="1"/>
</dbReference>
<sequence>MRVSSHGGHNAIVPGANWGDRKEHLMDRECNKDFINKLRALGHSVEDDTDDVGRTANVIVGNQVRNINDRPNDVGFAWHLNASNGEGHGVEVLCYSAKEAPMAARISAEIAKRTGWKDRGAKIRPDIGVIRSSNCPFFLVEAGFIDNDTDMAKWNVDAITSAVIFAYFGQECGGTSSSVAPTQPNKQNIIQTGAFSPYEVPDVAGALSSLKMTGTFLLQEDGLTFVVADPTSDTQLKAMKEYLDRKGWWYEVK</sequence>
<dbReference type="PANTHER" id="PTHR30404">
    <property type="entry name" value="N-ACETYLMURAMOYL-L-ALANINE AMIDASE"/>
    <property type="match status" value="1"/>
</dbReference>
<name>A0A164FRW7_BACCE</name>
<dbReference type="InterPro" id="IPR002508">
    <property type="entry name" value="MurNAc-LAA_cat"/>
</dbReference>
<dbReference type="GO" id="GO:0008745">
    <property type="term" value="F:N-acetylmuramoyl-L-alanine amidase activity"/>
    <property type="evidence" value="ECO:0007669"/>
    <property type="project" value="InterPro"/>
</dbReference>
<reference evidence="2 3" key="1">
    <citation type="submission" date="2015-09" db="EMBL/GenBank/DDBJ databases">
        <title>Bacillus cereus food isolates.</title>
        <authorList>
            <person name="Boekhorst J."/>
        </authorList>
    </citation>
    <scope>NUCLEOTIDE SEQUENCE [LARGE SCALE GENOMIC DNA]</scope>
    <source>
        <strain evidence="2 3">B4082</strain>
    </source>
</reference>
<evidence type="ECO:0000313" key="3">
    <source>
        <dbReference type="Proteomes" id="UP000076501"/>
    </source>
</evidence>
<dbReference type="EMBL" id="LJKA01000036">
    <property type="protein sequence ID" value="KZD36466.1"/>
    <property type="molecule type" value="Genomic_DNA"/>
</dbReference>
<dbReference type="Gene3D" id="3.40.630.40">
    <property type="entry name" value="Zn-dependent exopeptidases"/>
    <property type="match status" value="1"/>
</dbReference>
<dbReference type="CDD" id="cd02696">
    <property type="entry name" value="MurNAc-LAA"/>
    <property type="match status" value="1"/>
</dbReference>
<proteinExistence type="predicted"/>
<dbReference type="Proteomes" id="UP000076501">
    <property type="component" value="Unassembled WGS sequence"/>
</dbReference>
<comment type="caution">
    <text evidence="2">The sequence shown here is derived from an EMBL/GenBank/DDBJ whole genome shotgun (WGS) entry which is preliminary data.</text>
</comment>
<dbReference type="PANTHER" id="PTHR30404:SF8">
    <property type="entry name" value="AUTOLYSIN PH-RELATED"/>
    <property type="match status" value="1"/>
</dbReference>
<accession>A0A164FRW7</accession>
<dbReference type="InterPro" id="IPR050695">
    <property type="entry name" value="N-acetylmuramoyl_amidase_3"/>
</dbReference>
<dbReference type="SUPFAM" id="SSF53187">
    <property type="entry name" value="Zn-dependent exopeptidases"/>
    <property type="match status" value="1"/>
</dbReference>
<dbReference type="GO" id="GO:0009253">
    <property type="term" value="P:peptidoglycan catabolic process"/>
    <property type="evidence" value="ECO:0007669"/>
    <property type="project" value="InterPro"/>
</dbReference>
<dbReference type="AlphaFoldDB" id="A0A164FRW7"/>
<organism evidence="2 3">
    <name type="scientific">Bacillus cereus</name>
    <dbReference type="NCBI Taxonomy" id="1396"/>
    <lineage>
        <taxon>Bacteria</taxon>
        <taxon>Bacillati</taxon>
        <taxon>Bacillota</taxon>
        <taxon>Bacilli</taxon>
        <taxon>Bacillales</taxon>
        <taxon>Bacillaceae</taxon>
        <taxon>Bacillus</taxon>
        <taxon>Bacillus cereus group</taxon>
    </lineage>
</organism>
<gene>
    <name evidence="2" type="ORF">B4082_2283</name>
</gene>
<dbReference type="SMART" id="SM00646">
    <property type="entry name" value="Ami_3"/>
    <property type="match status" value="1"/>
</dbReference>
<evidence type="ECO:0000313" key="2">
    <source>
        <dbReference type="EMBL" id="KZD36466.1"/>
    </source>
</evidence>
<dbReference type="Gene3D" id="3.30.70.2030">
    <property type="match status" value="1"/>
</dbReference>
<dbReference type="RefSeq" id="WP_063222551.1">
    <property type="nucleotide sequence ID" value="NZ_LJKA01000036.1"/>
</dbReference>
<dbReference type="GO" id="GO:0030288">
    <property type="term" value="C:outer membrane-bounded periplasmic space"/>
    <property type="evidence" value="ECO:0007669"/>
    <property type="project" value="TreeGrafter"/>
</dbReference>
<dbReference type="Pfam" id="PF12123">
    <property type="entry name" value="CBD_PlyG"/>
    <property type="match status" value="1"/>
</dbReference>